<sequence length="239" mass="25456">MRKTGKIILLLVCFMFLIAGQVWAAEREYDVVRANGSVTREVAPDTAFVNVGVTTQGKTAEEARSANSEIVNNVVASLENMGIGKEDVKTVGYNLYPEYSDAAKGKRIITGYSMSYSLNVKVENLDKIGAVIDQMFADGANTFNGVTFTVSNRKELEREMLALAVKNAEEKAGIVANAGGRTLGKLVAANIGSVGGMDYSDSNYETIALYKSAAGSAPTKIMAGNLKVSADIDAAFELL</sequence>
<evidence type="ECO:0008006" key="2">
    <source>
        <dbReference type="Google" id="ProtNLM"/>
    </source>
</evidence>
<dbReference type="AlphaFoldDB" id="A0A645BK98"/>
<dbReference type="Gene3D" id="3.30.70.2970">
    <property type="entry name" value="Protein of unknown function (DUF541), domain 2"/>
    <property type="match status" value="1"/>
</dbReference>
<dbReference type="InterPro" id="IPR007497">
    <property type="entry name" value="SIMPL/DUF541"/>
</dbReference>
<evidence type="ECO:0000313" key="1">
    <source>
        <dbReference type="EMBL" id="MPM63643.1"/>
    </source>
</evidence>
<gene>
    <name evidence="1" type="ORF">SDC9_110524</name>
</gene>
<dbReference type="InterPro" id="IPR052022">
    <property type="entry name" value="26kDa_periplasmic_antigen"/>
</dbReference>
<dbReference type="EMBL" id="VSSQ01019530">
    <property type="protein sequence ID" value="MPM63643.1"/>
    <property type="molecule type" value="Genomic_DNA"/>
</dbReference>
<comment type="caution">
    <text evidence="1">The sequence shown here is derived from an EMBL/GenBank/DDBJ whole genome shotgun (WGS) entry which is preliminary data.</text>
</comment>
<dbReference type="Gene3D" id="3.30.110.170">
    <property type="entry name" value="Protein of unknown function (DUF541), domain 1"/>
    <property type="match status" value="1"/>
</dbReference>
<accession>A0A645BK98</accession>
<proteinExistence type="predicted"/>
<organism evidence="1">
    <name type="scientific">bioreactor metagenome</name>
    <dbReference type="NCBI Taxonomy" id="1076179"/>
    <lineage>
        <taxon>unclassified sequences</taxon>
        <taxon>metagenomes</taxon>
        <taxon>ecological metagenomes</taxon>
    </lineage>
</organism>
<dbReference type="PANTHER" id="PTHR34387:SF2">
    <property type="entry name" value="SLR1258 PROTEIN"/>
    <property type="match status" value="1"/>
</dbReference>
<dbReference type="GO" id="GO:0006974">
    <property type="term" value="P:DNA damage response"/>
    <property type="evidence" value="ECO:0007669"/>
    <property type="project" value="TreeGrafter"/>
</dbReference>
<protein>
    <recommendedName>
        <fullName evidence="2">26 kDa periplasmic immunogenic protein</fullName>
    </recommendedName>
</protein>
<dbReference type="PANTHER" id="PTHR34387">
    <property type="entry name" value="SLR1258 PROTEIN"/>
    <property type="match status" value="1"/>
</dbReference>
<reference evidence="1" key="1">
    <citation type="submission" date="2019-08" db="EMBL/GenBank/DDBJ databases">
        <authorList>
            <person name="Kucharzyk K."/>
            <person name="Murdoch R.W."/>
            <person name="Higgins S."/>
            <person name="Loffler F."/>
        </authorList>
    </citation>
    <scope>NUCLEOTIDE SEQUENCE</scope>
</reference>
<name>A0A645BK98_9ZZZZ</name>
<dbReference type="Pfam" id="PF04402">
    <property type="entry name" value="SIMPL"/>
    <property type="match status" value="1"/>
</dbReference>